<sequence>SDIRTPSNVECLIEKKCWLSHEKMEYTISYVDTVLQNSKGDRSFEQWINNVTLTEEKPSCGINGKGCESDYSFGQWLMKVSDHLKH</sequence>
<evidence type="ECO:0000313" key="2">
    <source>
        <dbReference type="Proteomes" id="UP001233999"/>
    </source>
</evidence>
<protein>
    <submittedName>
        <fullName evidence="1">Uncharacterized protein</fullName>
    </submittedName>
</protein>
<evidence type="ECO:0000313" key="1">
    <source>
        <dbReference type="EMBL" id="KAJ9580670.1"/>
    </source>
</evidence>
<reference evidence="1" key="1">
    <citation type="journal article" date="2023" name="IScience">
        <title>Live-bearing cockroach genome reveals convergent evolutionary mechanisms linked to viviparity in insects and beyond.</title>
        <authorList>
            <person name="Fouks B."/>
            <person name="Harrison M.C."/>
            <person name="Mikhailova A.A."/>
            <person name="Marchal E."/>
            <person name="English S."/>
            <person name="Carruthers M."/>
            <person name="Jennings E.C."/>
            <person name="Chiamaka E.L."/>
            <person name="Frigard R.A."/>
            <person name="Pippel M."/>
            <person name="Attardo G.M."/>
            <person name="Benoit J.B."/>
            <person name="Bornberg-Bauer E."/>
            <person name="Tobe S.S."/>
        </authorList>
    </citation>
    <scope>NUCLEOTIDE SEQUENCE</scope>
    <source>
        <strain evidence="1">Stay&amp;Tobe</strain>
    </source>
</reference>
<reference evidence="1" key="2">
    <citation type="submission" date="2023-05" db="EMBL/GenBank/DDBJ databases">
        <authorList>
            <person name="Fouks B."/>
        </authorList>
    </citation>
    <scope>NUCLEOTIDE SEQUENCE</scope>
    <source>
        <strain evidence="1">Stay&amp;Tobe</strain>
        <tissue evidence="1">Testes</tissue>
    </source>
</reference>
<gene>
    <name evidence="1" type="ORF">L9F63_024151</name>
</gene>
<comment type="caution">
    <text evidence="1">The sequence shown here is derived from an EMBL/GenBank/DDBJ whole genome shotgun (WGS) entry which is preliminary data.</text>
</comment>
<name>A0AAD7ZHB4_DIPPU</name>
<dbReference type="AlphaFoldDB" id="A0AAD7ZHB4"/>
<organism evidence="1 2">
    <name type="scientific">Diploptera punctata</name>
    <name type="common">Pacific beetle cockroach</name>
    <dbReference type="NCBI Taxonomy" id="6984"/>
    <lineage>
        <taxon>Eukaryota</taxon>
        <taxon>Metazoa</taxon>
        <taxon>Ecdysozoa</taxon>
        <taxon>Arthropoda</taxon>
        <taxon>Hexapoda</taxon>
        <taxon>Insecta</taxon>
        <taxon>Pterygota</taxon>
        <taxon>Neoptera</taxon>
        <taxon>Polyneoptera</taxon>
        <taxon>Dictyoptera</taxon>
        <taxon>Blattodea</taxon>
        <taxon>Blaberoidea</taxon>
        <taxon>Blaberidae</taxon>
        <taxon>Diplopterinae</taxon>
        <taxon>Diploptera</taxon>
    </lineage>
</organism>
<proteinExistence type="predicted"/>
<feature type="non-terminal residue" evidence="1">
    <location>
        <position position="1"/>
    </location>
</feature>
<accession>A0AAD7ZHB4</accession>
<dbReference type="EMBL" id="JASPKZ010008216">
    <property type="protein sequence ID" value="KAJ9580670.1"/>
    <property type="molecule type" value="Genomic_DNA"/>
</dbReference>
<keyword evidence="2" id="KW-1185">Reference proteome</keyword>
<dbReference type="Proteomes" id="UP001233999">
    <property type="component" value="Unassembled WGS sequence"/>
</dbReference>
<feature type="non-terminal residue" evidence="1">
    <location>
        <position position="86"/>
    </location>
</feature>